<dbReference type="Pfam" id="PF00106">
    <property type="entry name" value="adh_short"/>
    <property type="match status" value="1"/>
</dbReference>
<comment type="similarity">
    <text evidence="1">Belongs to the short-chain dehydrogenases/reductases (SDR) family.</text>
</comment>
<evidence type="ECO:0000259" key="3">
    <source>
        <dbReference type="SMART" id="SM00822"/>
    </source>
</evidence>
<comment type="caution">
    <text evidence="4">The sequence shown here is derived from an EMBL/GenBank/DDBJ whole genome shotgun (WGS) entry which is preliminary data.</text>
</comment>
<keyword evidence="2 4" id="KW-0560">Oxidoreductase</keyword>
<dbReference type="Proteomes" id="UP001627408">
    <property type="component" value="Unassembled WGS sequence"/>
</dbReference>
<evidence type="ECO:0000256" key="1">
    <source>
        <dbReference type="ARBA" id="ARBA00006484"/>
    </source>
</evidence>
<dbReference type="SMART" id="SM00822">
    <property type="entry name" value="PKS_KR"/>
    <property type="match status" value="1"/>
</dbReference>
<keyword evidence="5" id="KW-1185">Reference proteome</keyword>
<proteinExistence type="inferred from homology"/>
<feature type="domain" description="Ketoreductase" evidence="3">
    <location>
        <begin position="2"/>
        <end position="183"/>
    </location>
</feature>
<dbReference type="SUPFAM" id="SSF51735">
    <property type="entry name" value="NAD(P)-binding Rossmann-fold domains"/>
    <property type="match status" value="1"/>
</dbReference>
<organism evidence="4 5">
    <name type="scientific">Tateyamaria armeniaca</name>
    <dbReference type="NCBI Taxonomy" id="2518930"/>
    <lineage>
        <taxon>Bacteria</taxon>
        <taxon>Pseudomonadati</taxon>
        <taxon>Pseudomonadota</taxon>
        <taxon>Alphaproteobacteria</taxon>
        <taxon>Rhodobacterales</taxon>
        <taxon>Roseobacteraceae</taxon>
        <taxon>Tateyamaria</taxon>
    </lineage>
</organism>
<evidence type="ECO:0000256" key="2">
    <source>
        <dbReference type="ARBA" id="ARBA00023002"/>
    </source>
</evidence>
<accession>A0ABW8UPU4</accession>
<dbReference type="InterPro" id="IPR036291">
    <property type="entry name" value="NAD(P)-bd_dom_sf"/>
</dbReference>
<sequence length="251" mass="26469">MKTVLITGGSSGVGAATARRLARDGTSVILLARSGDALQAVAKEIGPNATPIPCDASDPDAVAQMAGDVIDRFGVPDAIINSAGAGQWKTVQDTTPQEAMAMMQAPYFAAFNTAHAFLQGMLTRGSGVIAHVNSPACFAPWPSSVGYAASRAALRALHEAMSQDLVGTGVHSCHVVFGEVTSPYFDNNPGTAEKIPMLGKMIPKMSMEACADVLADVLARPRAQVIQPFMLKPNVLTARLFPRFARWALRF</sequence>
<evidence type="ECO:0000313" key="5">
    <source>
        <dbReference type="Proteomes" id="UP001627408"/>
    </source>
</evidence>
<dbReference type="PANTHER" id="PTHR44196:SF1">
    <property type="entry name" value="DEHYDROGENASE_REDUCTASE SDR FAMILY MEMBER 7B"/>
    <property type="match status" value="1"/>
</dbReference>
<dbReference type="PANTHER" id="PTHR44196">
    <property type="entry name" value="DEHYDROGENASE/REDUCTASE SDR FAMILY MEMBER 7B"/>
    <property type="match status" value="1"/>
</dbReference>
<evidence type="ECO:0000313" key="4">
    <source>
        <dbReference type="EMBL" id="MFL4468764.1"/>
    </source>
</evidence>
<dbReference type="InterPro" id="IPR057326">
    <property type="entry name" value="KR_dom"/>
</dbReference>
<dbReference type="EMBL" id="JBHDIY010000002">
    <property type="protein sequence ID" value="MFL4468764.1"/>
    <property type="molecule type" value="Genomic_DNA"/>
</dbReference>
<dbReference type="Gene3D" id="3.40.50.720">
    <property type="entry name" value="NAD(P)-binding Rossmann-like Domain"/>
    <property type="match status" value="1"/>
</dbReference>
<dbReference type="RefSeq" id="WP_407590503.1">
    <property type="nucleotide sequence ID" value="NZ_JBHDIY010000002.1"/>
</dbReference>
<dbReference type="GO" id="GO:0016491">
    <property type="term" value="F:oxidoreductase activity"/>
    <property type="evidence" value="ECO:0007669"/>
    <property type="project" value="UniProtKB-KW"/>
</dbReference>
<gene>
    <name evidence="4" type="ORF">ACERZ8_02325</name>
</gene>
<reference evidence="4 5" key="1">
    <citation type="submission" date="2024-08" db="EMBL/GenBank/DDBJ databases">
        <title>Tateyamaria sp. nov., isolated from marine algae.</title>
        <authorList>
            <person name="Choi B.J."/>
            <person name="Kim J.M."/>
            <person name="Lee J.K."/>
            <person name="Choi D.G."/>
            <person name="Bayburt H."/>
            <person name="Baek J.H."/>
            <person name="Han D.M."/>
            <person name="Jeon C.O."/>
        </authorList>
    </citation>
    <scope>NUCLEOTIDE SEQUENCE [LARGE SCALE GENOMIC DNA]</scope>
    <source>
        <strain evidence="4 5">KMU-156</strain>
    </source>
</reference>
<dbReference type="CDD" id="cd05233">
    <property type="entry name" value="SDR_c"/>
    <property type="match status" value="1"/>
</dbReference>
<dbReference type="EC" id="1.-.-.-" evidence="4"/>
<name>A0ABW8UPU4_9RHOB</name>
<dbReference type="PRINTS" id="PR00081">
    <property type="entry name" value="GDHRDH"/>
</dbReference>
<dbReference type="InterPro" id="IPR002347">
    <property type="entry name" value="SDR_fam"/>
</dbReference>
<protein>
    <submittedName>
        <fullName evidence="4">SDR family NAD(P)-dependent oxidoreductase</fullName>
        <ecNumber evidence="4">1.-.-.-</ecNumber>
    </submittedName>
</protein>